<reference evidence="3" key="1">
    <citation type="journal article" date="2019" name="Int. J. Syst. Evol. Microbiol.">
        <title>The Global Catalogue of Microorganisms (GCM) 10K type strain sequencing project: providing services to taxonomists for standard genome sequencing and annotation.</title>
        <authorList>
            <consortium name="The Broad Institute Genomics Platform"/>
            <consortium name="The Broad Institute Genome Sequencing Center for Infectious Disease"/>
            <person name="Wu L."/>
            <person name="Ma J."/>
        </authorList>
    </citation>
    <scope>NUCLEOTIDE SEQUENCE [LARGE SCALE GENOMIC DNA]</scope>
    <source>
        <strain evidence="3">XZYJ18</strain>
    </source>
</reference>
<feature type="region of interest" description="Disordered" evidence="1">
    <location>
        <begin position="1"/>
        <end position="29"/>
    </location>
</feature>
<evidence type="ECO:0000313" key="2">
    <source>
        <dbReference type="EMBL" id="MFC4563307.1"/>
    </source>
</evidence>
<dbReference type="InterPro" id="IPR045428">
    <property type="entry name" value="EACC1"/>
</dbReference>
<gene>
    <name evidence="2" type="ORF">ACFO4E_15700</name>
</gene>
<keyword evidence="3" id="KW-1185">Reference proteome</keyword>
<evidence type="ECO:0000256" key="1">
    <source>
        <dbReference type="SAM" id="MobiDB-lite"/>
    </source>
</evidence>
<feature type="compositionally biased region" description="Pro residues" evidence="1">
    <location>
        <begin position="13"/>
        <end position="22"/>
    </location>
</feature>
<accession>A0ABV9DXX7</accession>
<protein>
    <submittedName>
        <fullName evidence="2">Uncharacterized protein</fullName>
    </submittedName>
</protein>
<dbReference type="Proteomes" id="UP001595923">
    <property type="component" value="Unassembled WGS sequence"/>
</dbReference>
<name>A0ABV9DXX7_9ACTN</name>
<evidence type="ECO:0000313" key="3">
    <source>
        <dbReference type="Proteomes" id="UP001595923"/>
    </source>
</evidence>
<proteinExistence type="predicted"/>
<dbReference type="EMBL" id="JBHSFQ010000014">
    <property type="protein sequence ID" value="MFC4563307.1"/>
    <property type="molecule type" value="Genomic_DNA"/>
</dbReference>
<comment type="caution">
    <text evidence="2">The sequence shown here is derived from an EMBL/GenBank/DDBJ whole genome shotgun (WGS) entry which is preliminary data.</text>
</comment>
<sequence>MDRADPLDAEAPMPEPISPQEPEPAAAAEAPFEVVLTVSEPAGVGPLFRRLSTIPDATVTRRRSGPRDGELGVAEVLQVLVPSSAVLVVAIRTLPVFIRSRRSSVTVTVTRGDRSVTVTGENLDDPQKVYEITDRLLGDD</sequence>
<dbReference type="Pfam" id="PF19953">
    <property type="entry name" value="EACC1"/>
    <property type="match status" value="1"/>
</dbReference>
<organism evidence="2 3">
    <name type="scientific">Nocardiopsis mangrovi</name>
    <dbReference type="NCBI Taxonomy" id="1179818"/>
    <lineage>
        <taxon>Bacteria</taxon>
        <taxon>Bacillati</taxon>
        <taxon>Actinomycetota</taxon>
        <taxon>Actinomycetes</taxon>
        <taxon>Streptosporangiales</taxon>
        <taxon>Nocardiopsidaceae</taxon>
        <taxon>Nocardiopsis</taxon>
    </lineage>
</organism>